<gene>
    <name evidence="1" type="ORF">PAUS00366_LOCUS12453</name>
</gene>
<reference evidence="1" key="1">
    <citation type="submission" date="2021-01" db="EMBL/GenBank/DDBJ databases">
        <authorList>
            <person name="Corre E."/>
            <person name="Pelletier E."/>
            <person name="Niang G."/>
            <person name="Scheremetjew M."/>
            <person name="Finn R."/>
            <person name="Kale V."/>
            <person name="Holt S."/>
            <person name="Cochrane G."/>
            <person name="Meng A."/>
            <person name="Brown T."/>
            <person name="Cohen L."/>
        </authorList>
    </citation>
    <scope>NUCLEOTIDE SEQUENCE</scope>
    <source>
        <strain evidence="1">10249 10 AB</strain>
    </source>
</reference>
<dbReference type="EMBL" id="HBIX01017253">
    <property type="protein sequence ID" value="CAE0719699.1"/>
    <property type="molecule type" value="Transcribed_RNA"/>
</dbReference>
<name>A0A7S4ALG6_9STRA</name>
<dbReference type="AlphaFoldDB" id="A0A7S4ALG6"/>
<protein>
    <submittedName>
        <fullName evidence="1">Uncharacterized protein</fullName>
    </submittedName>
</protein>
<accession>A0A7S4ALG6</accession>
<evidence type="ECO:0000313" key="1">
    <source>
        <dbReference type="EMBL" id="CAE0719699.1"/>
    </source>
</evidence>
<organism evidence="1">
    <name type="scientific">Pseudo-nitzschia australis</name>
    <dbReference type="NCBI Taxonomy" id="44445"/>
    <lineage>
        <taxon>Eukaryota</taxon>
        <taxon>Sar</taxon>
        <taxon>Stramenopiles</taxon>
        <taxon>Ochrophyta</taxon>
        <taxon>Bacillariophyta</taxon>
        <taxon>Bacillariophyceae</taxon>
        <taxon>Bacillariophycidae</taxon>
        <taxon>Bacillariales</taxon>
        <taxon>Bacillariaceae</taxon>
        <taxon>Pseudo-nitzschia</taxon>
    </lineage>
</organism>
<proteinExistence type="predicted"/>
<sequence length="165" mass="19363">MHQTRTMQDSACVRACVCMHRMQAANESEESEDTMLLNTNECCTTNTVEFNDFEFKIIAVCVPFTIQYYRLIRVCCFHKEQQSQQQRCTHSRILPFDERPAFRKGNQEGIPTPAHIVQDFVTPHYSPTMRNRTVPRNTPYIRPSIHPSIHGTQKLQRYEYACMQE</sequence>